<reference evidence="2 3" key="1">
    <citation type="journal article" date="2024" name="J Genomics">
        <title>Draft genome sequencing and assembly of Favolaschia claudopus CIRM-BRFM 2984 isolated from oak limbs.</title>
        <authorList>
            <person name="Navarro D."/>
            <person name="Drula E."/>
            <person name="Chaduli D."/>
            <person name="Cazenave R."/>
            <person name="Ahrendt S."/>
            <person name="Wang J."/>
            <person name="Lipzen A."/>
            <person name="Daum C."/>
            <person name="Barry K."/>
            <person name="Grigoriev I.V."/>
            <person name="Favel A."/>
            <person name="Rosso M.N."/>
            <person name="Martin F."/>
        </authorList>
    </citation>
    <scope>NUCLEOTIDE SEQUENCE [LARGE SCALE GENOMIC DNA]</scope>
    <source>
        <strain evidence="2 3">CIRM-BRFM 2984</strain>
    </source>
</reference>
<organism evidence="2 3">
    <name type="scientific">Favolaschia claudopus</name>
    <dbReference type="NCBI Taxonomy" id="2862362"/>
    <lineage>
        <taxon>Eukaryota</taxon>
        <taxon>Fungi</taxon>
        <taxon>Dikarya</taxon>
        <taxon>Basidiomycota</taxon>
        <taxon>Agaricomycotina</taxon>
        <taxon>Agaricomycetes</taxon>
        <taxon>Agaricomycetidae</taxon>
        <taxon>Agaricales</taxon>
        <taxon>Marasmiineae</taxon>
        <taxon>Mycenaceae</taxon>
        <taxon>Favolaschia</taxon>
    </lineage>
</organism>
<name>A0AAW0EHQ6_9AGAR</name>
<dbReference type="SUPFAM" id="SSF52047">
    <property type="entry name" value="RNI-like"/>
    <property type="match status" value="1"/>
</dbReference>
<sequence>MTVTPFFYPYEPPEHLSTTNNPPSDPEILEIRRIVDKGRVHAAYLQSEILRLRHEINELSNERHSIQSKVDRHAAILSPVRRLPAEILITIFHGTLPSPTSRPAFPTQSPWNVSRVCVLWGSVALSSPELWSHISVHPSRNIPIPALYAQLERSKPRLLSINFSCDGIYANSHALAVLLDNSARWKAVSLLRPPRQTIIRFNNELFQGRLLPELRSLSFKRSDDSETCTAFESAPRLTDVRIDGSHRRVLVPYPQLTRLRVQMPRTPDRLGTALNLTHLTLGKASVTLPPPSYAQPIHLPVLRFLYIADGHYLESFLLPALEDICVRENVSFLPAFITRSPCTLKVLTILEGLLDVVPILQSTPALHELRLRRLFAISLLVPQLVIPDDDSAVVCPELRHLTLCDVEEEEFLLALEILDTRKRAEDFPSLDLLILELDSGGTCPYSVPETYKHLRKDVHWVSGKRAVEAFESWRAVYPGGGK</sequence>
<keyword evidence="3" id="KW-1185">Reference proteome</keyword>
<feature type="coiled-coil region" evidence="1">
    <location>
        <begin position="42"/>
        <end position="69"/>
    </location>
</feature>
<evidence type="ECO:0000313" key="3">
    <source>
        <dbReference type="Proteomes" id="UP001362999"/>
    </source>
</evidence>
<proteinExistence type="predicted"/>
<dbReference type="EMBL" id="JAWWNJ010000001">
    <property type="protein sequence ID" value="KAK7063539.1"/>
    <property type="molecule type" value="Genomic_DNA"/>
</dbReference>
<evidence type="ECO:0008006" key="4">
    <source>
        <dbReference type="Google" id="ProtNLM"/>
    </source>
</evidence>
<evidence type="ECO:0000313" key="2">
    <source>
        <dbReference type="EMBL" id="KAK7063539.1"/>
    </source>
</evidence>
<dbReference type="AlphaFoldDB" id="A0AAW0EHQ6"/>
<comment type="caution">
    <text evidence="2">The sequence shown here is derived from an EMBL/GenBank/DDBJ whole genome shotgun (WGS) entry which is preliminary data.</text>
</comment>
<gene>
    <name evidence="2" type="ORF">R3P38DRAFT_3724</name>
</gene>
<dbReference type="Gene3D" id="1.20.1280.50">
    <property type="match status" value="1"/>
</dbReference>
<keyword evidence="1" id="KW-0175">Coiled coil</keyword>
<accession>A0AAW0EHQ6</accession>
<dbReference type="Proteomes" id="UP001362999">
    <property type="component" value="Unassembled WGS sequence"/>
</dbReference>
<evidence type="ECO:0000256" key="1">
    <source>
        <dbReference type="SAM" id="Coils"/>
    </source>
</evidence>
<protein>
    <recommendedName>
        <fullName evidence="4">F-box domain-containing protein</fullName>
    </recommendedName>
</protein>